<keyword evidence="7 9" id="KW-0472">Membrane</keyword>
<keyword evidence="8" id="KW-0175">Coiled coil</keyword>
<evidence type="ECO:0000256" key="7">
    <source>
        <dbReference type="ARBA" id="ARBA00023136"/>
    </source>
</evidence>
<dbReference type="Pfam" id="PF01496">
    <property type="entry name" value="V_ATPase_I"/>
    <property type="match status" value="1"/>
</dbReference>
<keyword evidence="3" id="KW-0813">Transport</keyword>
<proteinExistence type="inferred from homology"/>
<dbReference type="GO" id="GO:0016471">
    <property type="term" value="C:vacuolar proton-transporting V-type ATPase complex"/>
    <property type="evidence" value="ECO:0007669"/>
    <property type="project" value="TreeGrafter"/>
</dbReference>
<feature type="transmembrane region" description="Helical" evidence="9">
    <location>
        <begin position="469"/>
        <end position="494"/>
    </location>
</feature>
<sequence length="648" mass="71949">MSVVPMKLLTMAGPLERFDEVVRTCVIDQQFHPESTLQMMHGVKGLMALDYSNPYAALLRRAEEVADEAGVPLDYAPFDPSLDSDGLSAYFDQLEQEMLSLKRRQQTLQQQAEESRTAAEQLENLRGLGTDLDELWGLDYVRFRYGWMPRETFDSFQVTLNDEEDIFFFPTTLGSHRVYGVYFTTQEAHRRVDTLFNSLHFTRIHIDVQPHGTAEAAIAALGRQAEQDALAADQAGRALATRRAEERKRLLSGYSYLRYQNECYDLRRYACRSRDSFYLSGWVPAEAVNAFQEKMSRFPNLSCVVDDAGDVEYLKPPTKLKNSFLGRVFQPFLEMYGLPAYNEADPSLFMALTYCLFFGIMFGDLGQGLCLALIGLVLARWKKLWLGNIIACCGLSGAVFGCVYGSVFGFEDLLPGFKIMEESTLSGLGVVSNVLLLLVASILLGVFMLLLVMVINICNGVRQKNYEKILFGPNGAAGIVFYAGVLIAGASALLGVDLVTPAYVLGVLVLPLALMLLRQPLSKLLAREADWYKFSVGEVLGTGFFELFETLLSYLTNTLSFMRVGAYAITHVGLMLVVHMLAELSGGVGGPAGIAVLILGNLFVMGFEGLLVGIQVLRLEFYELFGRFYDDGGVAFAPKQINYSSRVN</sequence>
<feature type="coiled-coil region" evidence="8">
    <location>
        <begin position="91"/>
        <end position="128"/>
    </location>
</feature>
<dbReference type="EMBL" id="JACOPP010000012">
    <property type="protein sequence ID" value="MBC5734058.1"/>
    <property type="molecule type" value="Genomic_DNA"/>
</dbReference>
<dbReference type="Proteomes" id="UP000661435">
    <property type="component" value="Unassembled WGS sequence"/>
</dbReference>
<evidence type="ECO:0000313" key="11">
    <source>
        <dbReference type="Proteomes" id="UP000661435"/>
    </source>
</evidence>
<dbReference type="PANTHER" id="PTHR11629">
    <property type="entry name" value="VACUOLAR PROTON ATPASES"/>
    <property type="match status" value="1"/>
</dbReference>
<feature type="transmembrane region" description="Helical" evidence="9">
    <location>
        <begin position="430"/>
        <end position="457"/>
    </location>
</feature>
<evidence type="ECO:0000256" key="9">
    <source>
        <dbReference type="SAM" id="Phobius"/>
    </source>
</evidence>
<organism evidence="10 11">
    <name type="scientific">Lawsonibacter hominis</name>
    <dbReference type="NCBI Taxonomy" id="2763053"/>
    <lineage>
        <taxon>Bacteria</taxon>
        <taxon>Bacillati</taxon>
        <taxon>Bacillota</taxon>
        <taxon>Clostridia</taxon>
        <taxon>Eubacteriales</taxon>
        <taxon>Oscillospiraceae</taxon>
        <taxon>Lawsonibacter</taxon>
    </lineage>
</organism>
<dbReference type="RefSeq" id="WP_186907945.1">
    <property type="nucleotide sequence ID" value="NZ_JACOPP010000012.1"/>
</dbReference>
<dbReference type="PANTHER" id="PTHR11629:SF63">
    <property type="entry name" value="V-TYPE PROTON ATPASE SUBUNIT A"/>
    <property type="match status" value="1"/>
</dbReference>
<feature type="transmembrane region" description="Helical" evidence="9">
    <location>
        <begin position="564"/>
        <end position="582"/>
    </location>
</feature>
<evidence type="ECO:0000256" key="1">
    <source>
        <dbReference type="ARBA" id="ARBA00004141"/>
    </source>
</evidence>
<keyword evidence="6" id="KW-0406">Ion transport</keyword>
<evidence type="ECO:0000256" key="8">
    <source>
        <dbReference type="SAM" id="Coils"/>
    </source>
</evidence>
<comment type="subcellular location">
    <subcellularLocation>
        <location evidence="1">Membrane</location>
        <topology evidence="1">Multi-pass membrane protein</topology>
    </subcellularLocation>
</comment>
<keyword evidence="11" id="KW-1185">Reference proteome</keyword>
<dbReference type="InterPro" id="IPR002490">
    <property type="entry name" value="V-ATPase_116kDa_su"/>
</dbReference>
<dbReference type="GO" id="GO:0051117">
    <property type="term" value="F:ATPase binding"/>
    <property type="evidence" value="ECO:0007669"/>
    <property type="project" value="TreeGrafter"/>
</dbReference>
<accession>A0A8J6MF58</accession>
<name>A0A8J6MF58_9FIRM</name>
<gene>
    <name evidence="10" type="ORF">H8S57_10015</name>
</gene>
<dbReference type="AlphaFoldDB" id="A0A8J6MF58"/>
<evidence type="ECO:0000256" key="4">
    <source>
        <dbReference type="ARBA" id="ARBA00022692"/>
    </source>
</evidence>
<keyword evidence="5 9" id="KW-1133">Transmembrane helix</keyword>
<evidence type="ECO:0000313" key="10">
    <source>
        <dbReference type="EMBL" id="MBC5734058.1"/>
    </source>
</evidence>
<feature type="transmembrane region" description="Helical" evidence="9">
    <location>
        <begin position="348"/>
        <end position="378"/>
    </location>
</feature>
<feature type="transmembrane region" description="Helical" evidence="9">
    <location>
        <begin position="500"/>
        <end position="517"/>
    </location>
</feature>
<protein>
    <submittedName>
        <fullName evidence="10">ATPase V</fullName>
    </submittedName>
</protein>
<keyword evidence="4 9" id="KW-0812">Transmembrane</keyword>
<feature type="transmembrane region" description="Helical" evidence="9">
    <location>
        <begin position="385"/>
        <end position="410"/>
    </location>
</feature>
<comment type="caution">
    <text evidence="10">The sequence shown here is derived from an EMBL/GenBank/DDBJ whole genome shotgun (WGS) entry which is preliminary data.</text>
</comment>
<dbReference type="GO" id="GO:0007035">
    <property type="term" value="P:vacuolar acidification"/>
    <property type="evidence" value="ECO:0007669"/>
    <property type="project" value="TreeGrafter"/>
</dbReference>
<dbReference type="GO" id="GO:0033179">
    <property type="term" value="C:proton-transporting V-type ATPase, V0 domain"/>
    <property type="evidence" value="ECO:0007669"/>
    <property type="project" value="InterPro"/>
</dbReference>
<feature type="transmembrane region" description="Helical" evidence="9">
    <location>
        <begin position="594"/>
        <end position="617"/>
    </location>
</feature>
<comment type="similarity">
    <text evidence="2">Belongs to the V-ATPase 116 kDa subunit family.</text>
</comment>
<evidence type="ECO:0000256" key="3">
    <source>
        <dbReference type="ARBA" id="ARBA00022448"/>
    </source>
</evidence>
<evidence type="ECO:0000256" key="2">
    <source>
        <dbReference type="ARBA" id="ARBA00009904"/>
    </source>
</evidence>
<dbReference type="GO" id="GO:0046961">
    <property type="term" value="F:proton-transporting ATPase activity, rotational mechanism"/>
    <property type="evidence" value="ECO:0007669"/>
    <property type="project" value="InterPro"/>
</dbReference>
<reference evidence="10" key="1">
    <citation type="submission" date="2020-08" db="EMBL/GenBank/DDBJ databases">
        <title>Genome public.</title>
        <authorList>
            <person name="Liu C."/>
            <person name="Sun Q."/>
        </authorList>
    </citation>
    <scope>NUCLEOTIDE SEQUENCE</scope>
    <source>
        <strain evidence="10">NSJ-51</strain>
    </source>
</reference>
<evidence type="ECO:0000256" key="5">
    <source>
        <dbReference type="ARBA" id="ARBA00022989"/>
    </source>
</evidence>
<evidence type="ECO:0000256" key="6">
    <source>
        <dbReference type="ARBA" id="ARBA00023065"/>
    </source>
</evidence>